<organism evidence="1 2">
    <name type="scientific">Volvox reticuliferus</name>
    <dbReference type="NCBI Taxonomy" id="1737510"/>
    <lineage>
        <taxon>Eukaryota</taxon>
        <taxon>Viridiplantae</taxon>
        <taxon>Chlorophyta</taxon>
        <taxon>core chlorophytes</taxon>
        <taxon>Chlorophyceae</taxon>
        <taxon>CS clade</taxon>
        <taxon>Chlamydomonadales</taxon>
        <taxon>Volvocaceae</taxon>
        <taxon>Volvox</taxon>
    </lineage>
</organism>
<reference evidence="1" key="1">
    <citation type="journal article" date="2021" name="Proc. Natl. Acad. Sci. U.S.A.">
        <title>Three genomes in the algal genus Volvox reveal the fate of a haploid sex-determining region after a transition to homothallism.</title>
        <authorList>
            <person name="Yamamoto K."/>
            <person name="Hamaji T."/>
            <person name="Kawai-Toyooka H."/>
            <person name="Matsuzaki R."/>
            <person name="Takahashi F."/>
            <person name="Nishimura Y."/>
            <person name="Kawachi M."/>
            <person name="Noguchi H."/>
            <person name="Minakuchi Y."/>
            <person name="Umen J.G."/>
            <person name="Toyoda A."/>
            <person name="Nozaki H."/>
        </authorList>
    </citation>
    <scope>NUCLEOTIDE SEQUENCE</scope>
    <source>
        <strain evidence="1">NIES-3785</strain>
    </source>
</reference>
<dbReference type="EMBL" id="BNCQ01000036">
    <property type="protein sequence ID" value="GIM10991.1"/>
    <property type="molecule type" value="Genomic_DNA"/>
</dbReference>
<evidence type="ECO:0000313" key="1">
    <source>
        <dbReference type="EMBL" id="GIM10991.1"/>
    </source>
</evidence>
<evidence type="ECO:0000313" key="2">
    <source>
        <dbReference type="Proteomes" id="UP000722791"/>
    </source>
</evidence>
<dbReference type="Proteomes" id="UP000722791">
    <property type="component" value="Unassembled WGS sequence"/>
</dbReference>
<protein>
    <submittedName>
        <fullName evidence="1">Uncharacterized protein</fullName>
    </submittedName>
</protein>
<name>A0A8J4LUU6_9CHLO</name>
<sequence length="108" mass="11409">SAAAFSAAMMSSYVVAFSRVQVRSTTETSLVGTRKAMPVSLPLSSGSTLPTALAAPVDEGMILPLTARPPRQSFFDGPSTVFWVAVVACTVVIRPSLMPNFWLMTLAS</sequence>
<dbReference type="AlphaFoldDB" id="A0A8J4LUU6"/>
<accession>A0A8J4LUU6</accession>
<feature type="non-terminal residue" evidence="1">
    <location>
        <position position="108"/>
    </location>
</feature>
<gene>
    <name evidence="1" type="ORF">Vretimale_14556</name>
</gene>
<proteinExistence type="predicted"/>
<comment type="caution">
    <text evidence="1">The sequence shown here is derived from an EMBL/GenBank/DDBJ whole genome shotgun (WGS) entry which is preliminary data.</text>
</comment>
<feature type="non-terminal residue" evidence="1">
    <location>
        <position position="1"/>
    </location>
</feature>